<dbReference type="InterPro" id="IPR050515">
    <property type="entry name" value="Beta-lactam/transpept"/>
</dbReference>
<dbReference type="InterPro" id="IPR011009">
    <property type="entry name" value="Kinase-like_dom_sf"/>
</dbReference>
<keyword evidence="1 3" id="KW-0547">Nucleotide-binding</keyword>
<dbReference type="PANTHER" id="PTHR30627">
    <property type="entry name" value="PEPTIDOGLYCAN D,D-TRANSPEPTIDASE"/>
    <property type="match status" value="1"/>
</dbReference>
<dbReference type="PROSITE" id="PS50011">
    <property type="entry name" value="PROTEIN_KINASE_DOM"/>
    <property type="match status" value="1"/>
</dbReference>
<reference evidence="6" key="2">
    <citation type="submission" date="2020-09" db="EMBL/GenBank/DDBJ databases">
        <authorList>
            <person name="Sun Q."/>
            <person name="Zhou Y."/>
        </authorList>
    </citation>
    <scope>NUCLEOTIDE SEQUENCE</scope>
    <source>
        <strain evidence="6">CGMCC 4.7201</strain>
    </source>
</reference>
<feature type="region of interest" description="Disordered" evidence="4">
    <location>
        <begin position="283"/>
        <end position="302"/>
    </location>
</feature>
<gene>
    <name evidence="6" type="ORF">GCM10012280_17110</name>
</gene>
<dbReference type="Gene3D" id="3.40.710.10">
    <property type="entry name" value="DD-peptidase/beta-lactamase superfamily"/>
    <property type="match status" value="1"/>
</dbReference>
<dbReference type="Pfam" id="PF00905">
    <property type="entry name" value="Transpeptidase"/>
    <property type="match status" value="1"/>
</dbReference>
<name>A0A918DV88_9ACTN</name>
<dbReference type="InterPro" id="IPR001460">
    <property type="entry name" value="PCN-bd_Tpept"/>
</dbReference>
<dbReference type="Proteomes" id="UP000641932">
    <property type="component" value="Unassembled WGS sequence"/>
</dbReference>
<feature type="domain" description="Protein kinase" evidence="5">
    <location>
        <begin position="15"/>
        <end position="280"/>
    </location>
</feature>
<dbReference type="Pfam" id="PF00069">
    <property type="entry name" value="Pkinase"/>
    <property type="match status" value="1"/>
</dbReference>
<feature type="binding site" evidence="3">
    <location>
        <position position="43"/>
    </location>
    <ligand>
        <name>ATP</name>
        <dbReference type="ChEBI" id="CHEBI:30616"/>
    </ligand>
</feature>
<dbReference type="InterPro" id="IPR054120">
    <property type="entry name" value="PBPA_dimer"/>
</dbReference>
<comment type="caution">
    <text evidence="6">The sequence shown here is derived from an EMBL/GenBank/DDBJ whole genome shotgun (WGS) entry which is preliminary data.</text>
</comment>
<dbReference type="InterPro" id="IPR000719">
    <property type="entry name" value="Prot_kinase_dom"/>
</dbReference>
<accession>A0A918DV88</accession>
<dbReference type="InterPro" id="IPR012338">
    <property type="entry name" value="Beta-lactam/transpept-like"/>
</dbReference>
<dbReference type="Gene3D" id="3.90.1310.10">
    <property type="entry name" value="Penicillin-binding protein 2a (Domain 2)"/>
    <property type="match status" value="1"/>
</dbReference>
<dbReference type="AlphaFoldDB" id="A0A918DV88"/>
<dbReference type="InterPro" id="IPR008271">
    <property type="entry name" value="Ser/Thr_kinase_AS"/>
</dbReference>
<dbReference type="PROSITE" id="PS00107">
    <property type="entry name" value="PROTEIN_KINASE_ATP"/>
    <property type="match status" value="1"/>
</dbReference>
<keyword evidence="2 3" id="KW-0067">ATP-binding</keyword>
<dbReference type="RefSeq" id="WP_189130938.1">
    <property type="nucleotide sequence ID" value="NZ_BMMS01000006.1"/>
</dbReference>
<evidence type="ECO:0000256" key="1">
    <source>
        <dbReference type="ARBA" id="ARBA00022741"/>
    </source>
</evidence>
<dbReference type="GO" id="GO:0071972">
    <property type="term" value="F:peptidoglycan L,D-transpeptidase activity"/>
    <property type="evidence" value="ECO:0007669"/>
    <property type="project" value="TreeGrafter"/>
</dbReference>
<evidence type="ECO:0000256" key="3">
    <source>
        <dbReference type="PROSITE-ProRule" id="PRU10141"/>
    </source>
</evidence>
<dbReference type="InterPro" id="IPR017441">
    <property type="entry name" value="Protein_kinase_ATP_BS"/>
</dbReference>
<dbReference type="GO" id="GO:0008658">
    <property type="term" value="F:penicillin binding"/>
    <property type="evidence" value="ECO:0007669"/>
    <property type="project" value="InterPro"/>
</dbReference>
<dbReference type="CDD" id="cd14014">
    <property type="entry name" value="STKc_PknB_like"/>
    <property type="match status" value="1"/>
</dbReference>
<dbReference type="Pfam" id="PF21922">
    <property type="entry name" value="PBP_dimer_2"/>
    <property type="match status" value="1"/>
</dbReference>
<proteinExistence type="predicted"/>
<dbReference type="PANTHER" id="PTHR30627:SF24">
    <property type="entry name" value="PENICILLIN-BINDING PROTEIN 4B"/>
    <property type="match status" value="1"/>
</dbReference>
<feature type="compositionally biased region" description="Pro residues" evidence="4">
    <location>
        <begin position="339"/>
        <end position="353"/>
    </location>
</feature>
<dbReference type="Gene3D" id="3.30.200.20">
    <property type="entry name" value="Phosphorylase Kinase, domain 1"/>
    <property type="match status" value="1"/>
</dbReference>
<dbReference type="SUPFAM" id="SSF56112">
    <property type="entry name" value="Protein kinase-like (PK-like)"/>
    <property type="match status" value="1"/>
</dbReference>
<dbReference type="Gene3D" id="1.10.510.10">
    <property type="entry name" value="Transferase(Phosphotransferase) domain 1"/>
    <property type="match status" value="1"/>
</dbReference>
<dbReference type="SUPFAM" id="SSF56601">
    <property type="entry name" value="beta-lactamase/transpeptidase-like"/>
    <property type="match status" value="1"/>
</dbReference>
<feature type="region of interest" description="Disordered" evidence="4">
    <location>
        <begin position="323"/>
        <end position="361"/>
    </location>
</feature>
<evidence type="ECO:0000313" key="6">
    <source>
        <dbReference type="EMBL" id="GGO84800.1"/>
    </source>
</evidence>
<dbReference type="GO" id="GO:0004672">
    <property type="term" value="F:protein kinase activity"/>
    <property type="evidence" value="ECO:0007669"/>
    <property type="project" value="InterPro"/>
</dbReference>
<dbReference type="SMART" id="SM00220">
    <property type="entry name" value="S_TKc"/>
    <property type="match status" value="1"/>
</dbReference>
<dbReference type="PROSITE" id="PS00108">
    <property type="entry name" value="PROTEIN_KINASE_ST"/>
    <property type="match status" value="1"/>
</dbReference>
<evidence type="ECO:0000313" key="7">
    <source>
        <dbReference type="Proteomes" id="UP000641932"/>
    </source>
</evidence>
<evidence type="ECO:0000256" key="2">
    <source>
        <dbReference type="ARBA" id="ARBA00022840"/>
    </source>
</evidence>
<reference evidence="6" key="1">
    <citation type="journal article" date="2014" name="Int. J. Syst. Evol. Microbiol.">
        <title>Complete genome sequence of Corynebacterium casei LMG S-19264T (=DSM 44701T), isolated from a smear-ripened cheese.</title>
        <authorList>
            <consortium name="US DOE Joint Genome Institute (JGI-PGF)"/>
            <person name="Walter F."/>
            <person name="Albersmeier A."/>
            <person name="Kalinowski J."/>
            <person name="Ruckert C."/>
        </authorList>
    </citation>
    <scope>NUCLEOTIDE SEQUENCE</scope>
    <source>
        <strain evidence="6">CGMCC 4.7201</strain>
    </source>
</reference>
<dbReference type="GO" id="GO:0071555">
    <property type="term" value="P:cell wall organization"/>
    <property type="evidence" value="ECO:0007669"/>
    <property type="project" value="TreeGrafter"/>
</dbReference>
<protein>
    <recommendedName>
        <fullName evidence="5">Protein kinase domain-containing protein</fullName>
    </recommendedName>
</protein>
<sequence length="830" mass="85676">MEELGADDPGEVGGYRVRGRLGMGGMGAVYLAYTRGGQAVALKVIRREFAQDLEFRRRFTREAEAARRVQGPYTAAVVDSNTEGPQPWLASAYVPGPSLSAAVRRHGPLPLPTVFQLTAGVAEALQSIHRVGVVHRDLKPSNVLLASDGPRVIDFGIARAADATALTGSDARLGTPAYMAPEQISGGDVGPALDVFALGLLTYFAATAGHPFGEGSGHALLYRIVAEQPDLSACPAELRDLVTACLAKQPHERPTPSEVIDLCAERAGEGVLERVSHGWLPPAVAGQVPRREPTPHPSPVPADVPPVAPAVLPPVAPLVVAPPPSAAPPPSPAQAADPPTRPPLSPAPVPTPSPERSGRRSPARIAGALLAALVVIGGATFAVVQLTGDGKGEGSGGNPAAGGKPLGDIVVAGKPVTGSRRLDDKGTTVPYQRTYTAGELYSSVTGFRSRAYGSSQLEAMFQSVLDGTDGRLSKSSGPGNVVTTIDPSVQKAAFEALGDKKGAAVAIDPSNGAILGLVSTPSYDPSVFSGNSTSDKASWTKLNGDATGPLRNRALRETYPPGATFQLVAAAAALESGLYRSVDDRTDSPDPYVLPRTSTQVTSGDTSGACANASLRTALVLSCSNVFAKAAATLGEDKVRATAEKFGFNTEKPKVPVAAAQSVFPEGMRSAEVALSGLGQFEVRATPLQMAMVSSALANGGKLFSPHMVARLTDSRGRTLRTYGGSKPSQVVSANTASELRKAMVDVVMDGTGGGVRLHDTLVGGKPGITQTSEGGRQARYTWFTSYAQRGTNGKEVAVAVVVEDPSPTSAADGGLAARITKRTISAAFD</sequence>
<feature type="compositionally biased region" description="Pro residues" evidence="4">
    <location>
        <begin position="323"/>
        <end position="332"/>
    </location>
</feature>
<evidence type="ECO:0000256" key="4">
    <source>
        <dbReference type="SAM" id="MobiDB-lite"/>
    </source>
</evidence>
<keyword evidence="7" id="KW-1185">Reference proteome</keyword>
<evidence type="ECO:0000259" key="5">
    <source>
        <dbReference type="PROSITE" id="PS50011"/>
    </source>
</evidence>
<dbReference type="GO" id="GO:0005524">
    <property type="term" value="F:ATP binding"/>
    <property type="evidence" value="ECO:0007669"/>
    <property type="project" value="UniProtKB-UniRule"/>
</dbReference>
<dbReference type="GO" id="GO:0005886">
    <property type="term" value="C:plasma membrane"/>
    <property type="evidence" value="ECO:0007669"/>
    <property type="project" value="TreeGrafter"/>
</dbReference>
<organism evidence="6 7">
    <name type="scientific">Wenjunlia tyrosinilytica</name>
    <dbReference type="NCBI Taxonomy" id="1544741"/>
    <lineage>
        <taxon>Bacteria</taxon>
        <taxon>Bacillati</taxon>
        <taxon>Actinomycetota</taxon>
        <taxon>Actinomycetes</taxon>
        <taxon>Kitasatosporales</taxon>
        <taxon>Streptomycetaceae</taxon>
        <taxon>Wenjunlia</taxon>
    </lineage>
</organism>
<dbReference type="EMBL" id="BMMS01000006">
    <property type="protein sequence ID" value="GGO84800.1"/>
    <property type="molecule type" value="Genomic_DNA"/>
</dbReference>